<dbReference type="EMBL" id="JBIMSN010000126">
    <property type="protein sequence ID" value="MFH5231895.1"/>
    <property type="molecule type" value="Genomic_DNA"/>
</dbReference>
<evidence type="ECO:0008006" key="6">
    <source>
        <dbReference type="Google" id="ProtNLM"/>
    </source>
</evidence>
<evidence type="ECO:0000313" key="3">
    <source>
        <dbReference type="EMBL" id="MFH5242270.1"/>
    </source>
</evidence>
<dbReference type="Proteomes" id="UP001609176">
    <property type="component" value="Unassembled WGS sequence"/>
</dbReference>
<comment type="caution">
    <text evidence="2">The sequence shown here is derived from an EMBL/GenBank/DDBJ whole genome shotgun (WGS) entry which is preliminary data.</text>
</comment>
<dbReference type="Proteomes" id="UP001609219">
    <property type="component" value="Unassembled WGS sequence"/>
</dbReference>
<protein>
    <recommendedName>
        <fullName evidence="6">Capsid maturation protease</fullName>
    </recommendedName>
</protein>
<accession>A0ABW7KAR6</accession>
<gene>
    <name evidence="3" type="ORF">ACHIPV_10285</name>
    <name evidence="2" type="ORF">ACHIRB_25480</name>
</gene>
<organism evidence="2 5">
    <name type="scientific">Antrihabitans spumae</name>
    <dbReference type="NCBI Taxonomy" id="3373370"/>
    <lineage>
        <taxon>Bacteria</taxon>
        <taxon>Bacillati</taxon>
        <taxon>Actinomycetota</taxon>
        <taxon>Actinomycetes</taxon>
        <taxon>Mycobacteriales</taxon>
        <taxon>Nocardiaceae</taxon>
        <taxon>Antrihabitans</taxon>
    </lineage>
</organism>
<dbReference type="EMBL" id="JBIMSP010000012">
    <property type="protein sequence ID" value="MFH5242270.1"/>
    <property type="molecule type" value="Genomic_DNA"/>
</dbReference>
<dbReference type="RefSeq" id="WP_395124279.1">
    <property type="nucleotide sequence ID" value="NZ_JBIMSN010000126.1"/>
</dbReference>
<proteinExistence type="predicted"/>
<evidence type="ECO:0000256" key="1">
    <source>
        <dbReference type="SAM" id="MobiDB-lite"/>
    </source>
</evidence>
<reference evidence="4 5" key="1">
    <citation type="submission" date="2024-10" db="EMBL/GenBank/DDBJ databases">
        <authorList>
            <person name="Riesco R."/>
        </authorList>
    </citation>
    <scope>NUCLEOTIDE SEQUENCE [LARGE SCALE GENOMIC DNA]</scope>
    <source>
        <strain evidence="3 4">NCIMB 15448</strain>
        <strain evidence="2 5">NCIMB 15450</strain>
    </source>
</reference>
<sequence length="476" mass="50848">MTDVIVPNRPVLVTIPNVDLIQAGRWDISTGQFNVTSADLYAAVAALDCPAVRNPVLKLGHTDPRFDGEPAVGWVGSMAVTDDGTTLVGDYCGLPAWLGEVMASAYPDRSMEGWHGYRCQIGHEHPFVMTAVALLGVTPPGIGTLESLQDVAALYGVAASIETSTDAEPFALTLKGSAVPNSARVAASATVEDVRRAFYEGPAANNWWWIEDLFIDPTEVIAIDEDYGSLWRVPFAVSADGEVTFADPQEVKREYVAASVSIRKPLASYASAAESRPGRPGRKNRAANQSASAEPVEVHPEREDAIMANLKEGLLQRLGITDAEISEEALLSAVDEALSERADDSPAPAETPAAPAPVVPAPAATNVETFTVDKDVWESTLIAAKRGEEARIEQLRQADEALVAASISKGKIPPARKQHWMAALASDREGVTKTLNELAPGLIPTTESGHSQDRDEAPAVAASVRETPVYKNWSLR</sequence>
<feature type="region of interest" description="Disordered" evidence="1">
    <location>
        <begin position="442"/>
        <end position="463"/>
    </location>
</feature>
<feature type="region of interest" description="Disordered" evidence="1">
    <location>
        <begin position="338"/>
        <end position="359"/>
    </location>
</feature>
<feature type="region of interest" description="Disordered" evidence="1">
    <location>
        <begin position="271"/>
        <end position="302"/>
    </location>
</feature>
<keyword evidence="5" id="KW-1185">Reference proteome</keyword>
<name>A0ABW7KAR6_9NOCA</name>
<evidence type="ECO:0000313" key="4">
    <source>
        <dbReference type="Proteomes" id="UP001609176"/>
    </source>
</evidence>
<evidence type="ECO:0000313" key="2">
    <source>
        <dbReference type="EMBL" id="MFH5231895.1"/>
    </source>
</evidence>
<evidence type="ECO:0000313" key="5">
    <source>
        <dbReference type="Proteomes" id="UP001609219"/>
    </source>
</evidence>